<comment type="subcellular location">
    <subcellularLocation>
        <location evidence="1">Cell membrane</location>
        <topology evidence="1">Multi-pass membrane protein</topology>
    </subcellularLocation>
</comment>
<dbReference type="RefSeq" id="WP_105038947.1">
    <property type="nucleotide sequence ID" value="NZ_PPSL01000002.1"/>
</dbReference>
<dbReference type="GO" id="GO:0005886">
    <property type="term" value="C:plasma membrane"/>
    <property type="evidence" value="ECO:0007669"/>
    <property type="project" value="UniProtKB-SubCell"/>
</dbReference>
<accession>A0A2S7SZE6</accession>
<keyword evidence="12" id="KW-1185">Reference proteome</keyword>
<dbReference type="SUPFAM" id="SSF90123">
    <property type="entry name" value="ABC transporter transmembrane region"/>
    <property type="match status" value="1"/>
</dbReference>
<feature type="transmembrane region" description="Helical" evidence="8">
    <location>
        <begin position="274"/>
        <end position="293"/>
    </location>
</feature>
<dbReference type="PROSITE" id="PS50893">
    <property type="entry name" value="ABC_TRANSPORTER_2"/>
    <property type="match status" value="1"/>
</dbReference>
<keyword evidence="6 8" id="KW-1133">Transmembrane helix</keyword>
<feature type="transmembrane region" description="Helical" evidence="8">
    <location>
        <begin position="87"/>
        <end position="113"/>
    </location>
</feature>
<evidence type="ECO:0000259" key="10">
    <source>
        <dbReference type="PROSITE" id="PS50929"/>
    </source>
</evidence>
<name>A0A2S7SZE6_9BACT</name>
<dbReference type="InterPro" id="IPR003439">
    <property type="entry name" value="ABC_transporter-like_ATP-bd"/>
</dbReference>
<organism evidence="11 12">
    <name type="scientific">Flavipsychrobacter stenotrophus</name>
    <dbReference type="NCBI Taxonomy" id="2077091"/>
    <lineage>
        <taxon>Bacteria</taxon>
        <taxon>Pseudomonadati</taxon>
        <taxon>Bacteroidota</taxon>
        <taxon>Chitinophagia</taxon>
        <taxon>Chitinophagales</taxon>
        <taxon>Chitinophagaceae</taxon>
        <taxon>Flavipsychrobacter</taxon>
    </lineage>
</organism>
<evidence type="ECO:0000256" key="2">
    <source>
        <dbReference type="ARBA" id="ARBA00022448"/>
    </source>
</evidence>
<keyword evidence="3 8" id="KW-0812">Transmembrane</keyword>
<dbReference type="FunFam" id="3.40.50.300:FF:000287">
    <property type="entry name" value="Multidrug ABC transporter ATP-binding protein"/>
    <property type="match status" value="1"/>
</dbReference>
<feature type="domain" description="ABC transmembrane type-1" evidence="10">
    <location>
        <begin position="19"/>
        <end position="335"/>
    </location>
</feature>
<comment type="caution">
    <text evidence="11">The sequence shown here is derived from an EMBL/GenBank/DDBJ whole genome shotgun (WGS) entry which is preliminary data.</text>
</comment>
<dbReference type="PANTHER" id="PTHR43394:SF1">
    <property type="entry name" value="ATP-BINDING CASSETTE SUB-FAMILY B MEMBER 10, MITOCHONDRIAL"/>
    <property type="match status" value="1"/>
</dbReference>
<keyword evidence="7 8" id="KW-0472">Membrane</keyword>
<evidence type="ECO:0000256" key="6">
    <source>
        <dbReference type="ARBA" id="ARBA00022989"/>
    </source>
</evidence>
<dbReference type="AlphaFoldDB" id="A0A2S7SZE6"/>
<evidence type="ECO:0000256" key="4">
    <source>
        <dbReference type="ARBA" id="ARBA00022741"/>
    </source>
</evidence>
<dbReference type="PANTHER" id="PTHR43394">
    <property type="entry name" value="ATP-DEPENDENT PERMEASE MDL1, MITOCHONDRIAL"/>
    <property type="match status" value="1"/>
</dbReference>
<protein>
    <submittedName>
        <fullName evidence="11">Antibiotic ABC transporter ATP-binding protein</fullName>
    </submittedName>
</protein>
<dbReference type="GO" id="GO:0015421">
    <property type="term" value="F:ABC-type oligopeptide transporter activity"/>
    <property type="evidence" value="ECO:0007669"/>
    <property type="project" value="TreeGrafter"/>
</dbReference>
<dbReference type="InterPro" id="IPR039421">
    <property type="entry name" value="Type_1_exporter"/>
</dbReference>
<keyword evidence="2" id="KW-0813">Transport</keyword>
<sequence>MKKISRLLTYLADYKGKIALYFGANLLSILFGLLSFNMLIPVIQLLFGDASINATPAKAPGIAPKGFIEPAIAYFKNLIASQDKLTALAYVCVIVVVFTILKNLFLYIGLYILNPLRNAVLRRLRNDLFAKTLSLPIGFFTEERKGDLISKMTNDINEVELSVMSVLEVFIREPLTIIAYLGTMIYINYQLTLILLLFLPVAGLIIGRISKSLRKSSNLAQEQLGSMLGVIDETLVGMRVLKAFNAEKHQHLKFMKLNNTLFHTRNKIAARRELASPMSETMGIIVVCMILWFGGRMVFSGTGFNGATFIGYIVLFTQIINPFKNLSSAFTNVQKGTSALDRIEGLLMAENAITELPNATPVHDFKDSIEFRNVSFAYGDKQILRNLNMIIPKGKVIALVGASGAGKSTLVDLVPRFHDVTSGEILIDGINIKEYKIDDLRRLMGVVGQDPILFNDTIYNNITLGTGGATLERAEEAARVANAHTFIQNKPEGYETMAGDRGVRLSGGERQRVTIARAVLKNPPIMILDEATSSLDTESERTVQEAINTLMKNRTCIVIAHRLSTVQHADEIIVMDKGSIAERGTHKDLLAKDGIYRKLVEMQQVR</sequence>
<dbReference type="Pfam" id="PF00664">
    <property type="entry name" value="ABC_membrane"/>
    <property type="match status" value="1"/>
</dbReference>
<dbReference type="EMBL" id="PPSL01000002">
    <property type="protein sequence ID" value="PQJ12068.1"/>
    <property type="molecule type" value="Genomic_DNA"/>
</dbReference>
<dbReference type="GO" id="GO:0016887">
    <property type="term" value="F:ATP hydrolysis activity"/>
    <property type="evidence" value="ECO:0007669"/>
    <property type="project" value="InterPro"/>
</dbReference>
<evidence type="ECO:0000313" key="11">
    <source>
        <dbReference type="EMBL" id="PQJ12068.1"/>
    </source>
</evidence>
<dbReference type="InterPro" id="IPR017871">
    <property type="entry name" value="ABC_transporter-like_CS"/>
</dbReference>
<dbReference type="Gene3D" id="3.40.50.300">
    <property type="entry name" value="P-loop containing nucleotide triphosphate hydrolases"/>
    <property type="match status" value="1"/>
</dbReference>
<evidence type="ECO:0000313" key="12">
    <source>
        <dbReference type="Proteomes" id="UP000239872"/>
    </source>
</evidence>
<dbReference type="GO" id="GO:0005524">
    <property type="term" value="F:ATP binding"/>
    <property type="evidence" value="ECO:0007669"/>
    <property type="project" value="UniProtKB-KW"/>
</dbReference>
<evidence type="ECO:0000259" key="9">
    <source>
        <dbReference type="PROSITE" id="PS50893"/>
    </source>
</evidence>
<dbReference type="CDD" id="cd18552">
    <property type="entry name" value="ABC_6TM_MsbA_like"/>
    <property type="match status" value="1"/>
</dbReference>
<feature type="transmembrane region" description="Helical" evidence="8">
    <location>
        <begin position="187"/>
        <end position="207"/>
    </location>
</feature>
<dbReference type="InterPro" id="IPR027417">
    <property type="entry name" value="P-loop_NTPase"/>
</dbReference>
<dbReference type="InterPro" id="IPR003593">
    <property type="entry name" value="AAA+_ATPase"/>
</dbReference>
<evidence type="ECO:0000256" key="5">
    <source>
        <dbReference type="ARBA" id="ARBA00022840"/>
    </source>
</evidence>
<dbReference type="SUPFAM" id="SSF52540">
    <property type="entry name" value="P-loop containing nucleoside triphosphate hydrolases"/>
    <property type="match status" value="1"/>
</dbReference>
<dbReference type="InterPro" id="IPR036640">
    <property type="entry name" value="ABC1_TM_sf"/>
</dbReference>
<proteinExistence type="predicted"/>
<dbReference type="InterPro" id="IPR011527">
    <property type="entry name" value="ABC1_TM_dom"/>
</dbReference>
<dbReference type="Gene3D" id="1.20.1560.10">
    <property type="entry name" value="ABC transporter type 1, transmembrane domain"/>
    <property type="match status" value="1"/>
</dbReference>
<dbReference type="PROSITE" id="PS00211">
    <property type="entry name" value="ABC_TRANSPORTER_1"/>
    <property type="match status" value="1"/>
</dbReference>
<gene>
    <name evidence="11" type="ORF">CJD36_009780</name>
</gene>
<dbReference type="Pfam" id="PF00005">
    <property type="entry name" value="ABC_tran"/>
    <property type="match status" value="1"/>
</dbReference>
<keyword evidence="5 11" id="KW-0067">ATP-binding</keyword>
<dbReference type="PROSITE" id="PS50929">
    <property type="entry name" value="ABC_TM1F"/>
    <property type="match status" value="1"/>
</dbReference>
<dbReference type="SMART" id="SM00382">
    <property type="entry name" value="AAA"/>
    <property type="match status" value="1"/>
</dbReference>
<feature type="transmembrane region" description="Helical" evidence="8">
    <location>
        <begin position="299"/>
        <end position="320"/>
    </location>
</feature>
<feature type="domain" description="ABC transporter" evidence="9">
    <location>
        <begin position="369"/>
        <end position="602"/>
    </location>
</feature>
<keyword evidence="4" id="KW-0547">Nucleotide-binding</keyword>
<evidence type="ECO:0000256" key="3">
    <source>
        <dbReference type="ARBA" id="ARBA00022692"/>
    </source>
</evidence>
<dbReference type="OrthoDB" id="9780296at2"/>
<evidence type="ECO:0000256" key="1">
    <source>
        <dbReference type="ARBA" id="ARBA00004651"/>
    </source>
</evidence>
<feature type="transmembrane region" description="Helical" evidence="8">
    <location>
        <begin position="20"/>
        <end position="47"/>
    </location>
</feature>
<dbReference type="Proteomes" id="UP000239872">
    <property type="component" value="Unassembled WGS sequence"/>
</dbReference>
<evidence type="ECO:0000256" key="7">
    <source>
        <dbReference type="ARBA" id="ARBA00023136"/>
    </source>
</evidence>
<reference evidence="11 12" key="1">
    <citation type="submission" date="2018-01" db="EMBL/GenBank/DDBJ databases">
        <title>A novel member of the phylum Bacteroidetes isolated from glacier ice.</title>
        <authorList>
            <person name="Liu Q."/>
            <person name="Xin Y.-H."/>
        </authorList>
    </citation>
    <scope>NUCLEOTIDE SEQUENCE [LARGE SCALE GENOMIC DNA]</scope>
    <source>
        <strain evidence="11 12">RB1R16</strain>
    </source>
</reference>
<evidence type="ECO:0000256" key="8">
    <source>
        <dbReference type="SAM" id="Phobius"/>
    </source>
</evidence>